<dbReference type="PRINTS" id="PR00368">
    <property type="entry name" value="FADPNR"/>
</dbReference>
<dbReference type="Gene3D" id="3.50.50.60">
    <property type="entry name" value="FAD/NAD(P)-binding domain"/>
    <property type="match status" value="2"/>
</dbReference>
<dbReference type="SUPFAM" id="SSF51905">
    <property type="entry name" value="FAD/NAD(P)-binding domain"/>
    <property type="match status" value="1"/>
</dbReference>
<evidence type="ECO:0000313" key="3">
    <source>
        <dbReference type="EMBL" id="QIB64148.1"/>
    </source>
</evidence>
<accession>A0A6C0TWY9</accession>
<dbReference type="Proteomes" id="UP000477680">
    <property type="component" value="Chromosome"/>
</dbReference>
<dbReference type="PANTHER" id="PTHR42949:SF3">
    <property type="entry name" value="ANAEROBIC GLYCEROL-3-PHOSPHATE DEHYDROGENASE SUBUNIT B"/>
    <property type="match status" value="1"/>
</dbReference>
<dbReference type="PIRSF" id="PIRSF037495">
    <property type="entry name" value="Opine_OX_OoxA/HcnB"/>
    <property type="match status" value="1"/>
</dbReference>
<dbReference type="EMBL" id="CP048711">
    <property type="protein sequence ID" value="QIB64148.1"/>
    <property type="molecule type" value="Genomic_DNA"/>
</dbReference>
<evidence type="ECO:0000259" key="2">
    <source>
        <dbReference type="Pfam" id="PF07992"/>
    </source>
</evidence>
<dbReference type="PRINTS" id="PR00411">
    <property type="entry name" value="PNDRDTASEI"/>
</dbReference>
<sequence>MKQVDLAIVGAGPAGMAAALTAVEHGLQVVVIDEQQRAGGQILRQPPVAIRVRGWLRDRVYRRQQRLLQRAQKDDRINWCWQTTVLGFLDSDEQDQGGHRLWLHGPAGVTVVHAASVLVVTGCHDLAVPFPGWNLPGVMAAGGLQAMVKSQQLVPGQRFVFAGSHPLQLIVADQIRQAGGEVAAVLFVQSFGSMLTVLQRPLLMLRHTGKMLHMARVMWRLWRAGVPIRFDSTVVAARGEQKLTGVRVASLRQGAAEPGAEQQEIACDHLGTCYSFLVASELPRQAGAAASWSAERGGWIVDVDAWQRTSVPALYAAGETTGVAGAEVAQEEGVLATLGILLDRGIIDCAQATDLARPVRRRLTGLREFAAVLAGIAMPPWSVFEQLLGDDTTLCKCQDISVGQFRELLQQHTTIVTADSAKLRSRVGMGLCQGRYCGYFVTRILARHGNTSETAVGPFSARSPIKPVPIADILASE</sequence>
<organism evidence="3 4">
    <name type="scientific">Kineobactrum salinum</name>
    <dbReference type="NCBI Taxonomy" id="2708301"/>
    <lineage>
        <taxon>Bacteria</taxon>
        <taxon>Pseudomonadati</taxon>
        <taxon>Pseudomonadota</taxon>
        <taxon>Gammaproteobacteria</taxon>
        <taxon>Cellvibrionales</taxon>
        <taxon>Halieaceae</taxon>
        <taxon>Kineobactrum</taxon>
    </lineage>
</organism>
<dbReference type="PANTHER" id="PTHR42949">
    <property type="entry name" value="ANAEROBIC GLYCEROL-3-PHOSPHATE DEHYDROGENASE SUBUNIT B"/>
    <property type="match status" value="1"/>
</dbReference>
<keyword evidence="4" id="KW-1185">Reference proteome</keyword>
<dbReference type="InterPro" id="IPR051691">
    <property type="entry name" value="Metab_Enz_Cyan_OpOx_G3PDH"/>
</dbReference>
<proteinExistence type="predicted"/>
<gene>
    <name evidence="3" type="ORF">G3T16_00675</name>
</gene>
<evidence type="ECO:0000313" key="4">
    <source>
        <dbReference type="Proteomes" id="UP000477680"/>
    </source>
</evidence>
<dbReference type="KEGG" id="kim:G3T16_00675"/>
<dbReference type="GO" id="GO:0016491">
    <property type="term" value="F:oxidoreductase activity"/>
    <property type="evidence" value="ECO:0007669"/>
    <property type="project" value="UniProtKB-KW"/>
</dbReference>
<evidence type="ECO:0000256" key="1">
    <source>
        <dbReference type="ARBA" id="ARBA00023002"/>
    </source>
</evidence>
<reference evidence="3 4" key="1">
    <citation type="submission" date="2020-02" db="EMBL/GenBank/DDBJ databases">
        <title>Genome sequencing for Kineobactrum sp. M2.</title>
        <authorList>
            <person name="Park S.-J."/>
        </authorList>
    </citation>
    <scope>NUCLEOTIDE SEQUENCE [LARGE SCALE GENOMIC DNA]</scope>
    <source>
        <strain evidence="3 4">M2</strain>
    </source>
</reference>
<dbReference type="InterPro" id="IPR017224">
    <property type="entry name" value="Opine_Oxase_asu/HCN_bsu"/>
</dbReference>
<name>A0A6C0TWY9_9GAMM</name>
<dbReference type="RefSeq" id="WP_163493398.1">
    <property type="nucleotide sequence ID" value="NZ_CP048711.1"/>
</dbReference>
<keyword evidence="1" id="KW-0560">Oxidoreductase</keyword>
<feature type="domain" description="FAD/NAD(P)-binding" evidence="2">
    <location>
        <begin position="5"/>
        <end position="333"/>
    </location>
</feature>
<dbReference type="InterPro" id="IPR036188">
    <property type="entry name" value="FAD/NAD-bd_sf"/>
</dbReference>
<dbReference type="AlphaFoldDB" id="A0A6C0TWY9"/>
<dbReference type="Pfam" id="PF07992">
    <property type="entry name" value="Pyr_redox_2"/>
    <property type="match status" value="1"/>
</dbReference>
<dbReference type="InterPro" id="IPR041854">
    <property type="entry name" value="BFD-like_2Fe2S-bd_dom_sf"/>
</dbReference>
<protein>
    <submittedName>
        <fullName evidence="3">FAD-dependent oxidoreductase</fullName>
    </submittedName>
</protein>
<dbReference type="Gene3D" id="1.10.10.1100">
    <property type="entry name" value="BFD-like [2Fe-2S]-binding domain"/>
    <property type="match status" value="1"/>
</dbReference>
<dbReference type="InterPro" id="IPR023753">
    <property type="entry name" value="FAD/NAD-binding_dom"/>
</dbReference>